<dbReference type="STRING" id="995034.SAMN05216219_1496"/>
<dbReference type="AlphaFoldDB" id="A0A1I5AJ27"/>
<dbReference type="Proteomes" id="UP000198867">
    <property type="component" value="Unassembled WGS sequence"/>
</dbReference>
<gene>
    <name evidence="1" type="ORF">SAMN05216219_1496</name>
</gene>
<evidence type="ECO:0000313" key="2">
    <source>
        <dbReference type="Proteomes" id="UP000198867"/>
    </source>
</evidence>
<accession>A0A1I5AJ27</accession>
<evidence type="ECO:0000313" key="1">
    <source>
        <dbReference type="EMBL" id="SFN62392.1"/>
    </source>
</evidence>
<dbReference type="EMBL" id="FOVM01000003">
    <property type="protein sequence ID" value="SFN62392.1"/>
    <property type="molecule type" value="Genomic_DNA"/>
</dbReference>
<organism evidence="1 2">
    <name type="scientific">Mycetocola miduiensis</name>
    <dbReference type="NCBI Taxonomy" id="995034"/>
    <lineage>
        <taxon>Bacteria</taxon>
        <taxon>Bacillati</taxon>
        <taxon>Actinomycetota</taxon>
        <taxon>Actinomycetes</taxon>
        <taxon>Micrococcales</taxon>
        <taxon>Microbacteriaceae</taxon>
        <taxon>Mycetocola</taxon>
    </lineage>
</organism>
<sequence>MEAGSMTVYAQRVRVIDHSRHADVGVPYALAVTVGAQRGSVGPISAVPSHVGRLR</sequence>
<reference evidence="2" key="1">
    <citation type="submission" date="2016-10" db="EMBL/GenBank/DDBJ databases">
        <authorList>
            <person name="Varghese N."/>
            <person name="Submissions S."/>
        </authorList>
    </citation>
    <scope>NUCLEOTIDE SEQUENCE [LARGE SCALE GENOMIC DNA]</scope>
    <source>
        <strain evidence="2">CGMCC 1.11101</strain>
    </source>
</reference>
<keyword evidence="2" id="KW-1185">Reference proteome</keyword>
<name>A0A1I5AJ27_9MICO</name>
<protein>
    <submittedName>
        <fullName evidence="1">Uncharacterized protein</fullName>
    </submittedName>
</protein>
<proteinExistence type="predicted"/>